<dbReference type="Proteomes" id="UP000050277">
    <property type="component" value="Unassembled WGS sequence"/>
</dbReference>
<dbReference type="EMBL" id="LGKP01000026">
    <property type="protein sequence ID" value="KPL84902.1"/>
    <property type="molecule type" value="Genomic_DNA"/>
</dbReference>
<dbReference type="STRING" id="70996.SE18_18635"/>
<name>A0A0P6YIK1_9CHLR</name>
<organism evidence="1 2">
    <name type="scientific">Herpetosiphon geysericola</name>
    <dbReference type="NCBI Taxonomy" id="70996"/>
    <lineage>
        <taxon>Bacteria</taxon>
        <taxon>Bacillati</taxon>
        <taxon>Chloroflexota</taxon>
        <taxon>Chloroflexia</taxon>
        <taxon>Herpetosiphonales</taxon>
        <taxon>Herpetosiphonaceae</taxon>
        <taxon>Herpetosiphon</taxon>
    </lineage>
</organism>
<evidence type="ECO:0000313" key="2">
    <source>
        <dbReference type="Proteomes" id="UP000050277"/>
    </source>
</evidence>
<dbReference type="OrthoDB" id="9654734at2"/>
<sequence>MAILISIDFFWIPKHFGGHSGPPWNNMSLSIRWQRNIKTYIAERRDIKCIKFEYDPSTREGFAICRLLTHDPLPNDSLQQGARIEMLDGYNVLAVGKITDSRITNDEESMNASINIEFMMIPAHLGGRRHPIFETMWINFRWQRYPQYLWSIRIMNLEYDQQTHIGYAQQCALIIEEPCTEAWLQPGELLELCEGPNVVAIAKIVDQRVTDR</sequence>
<gene>
    <name evidence="1" type="ORF">SE18_18635</name>
</gene>
<accession>A0A0P6YIK1</accession>
<dbReference type="AlphaFoldDB" id="A0A0P6YIK1"/>
<evidence type="ECO:0000313" key="1">
    <source>
        <dbReference type="EMBL" id="KPL84902.1"/>
    </source>
</evidence>
<reference evidence="1 2" key="1">
    <citation type="submission" date="2015-07" db="EMBL/GenBank/DDBJ databases">
        <title>Whole genome sequence of Herpetosiphon geysericola DSM 7119.</title>
        <authorList>
            <person name="Hemp J."/>
            <person name="Ward L.M."/>
            <person name="Pace L.A."/>
            <person name="Fischer W.W."/>
        </authorList>
    </citation>
    <scope>NUCLEOTIDE SEQUENCE [LARGE SCALE GENOMIC DNA]</scope>
    <source>
        <strain evidence="1 2">DSM 7119</strain>
    </source>
</reference>
<keyword evidence="2" id="KW-1185">Reference proteome</keyword>
<protein>
    <submittedName>
        <fullName evidence="1">Uncharacterized protein</fullName>
    </submittedName>
</protein>
<proteinExistence type="predicted"/>
<comment type="caution">
    <text evidence="1">The sequence shown here is derived from an EMBL/GenBank/DDBJ whole genome shotgun (WGS) entry which is preliminary data.</text>
</comment>
<dbReference type="RefSeq" id="WP_054535973.1">
    <property type="nucleotide sequence ID" value="NZ_LGKP01000026.1"/>
</dbReference>